<evidence type="ECO:0000256" key="5">
    <source>
        <dbReference type="ARBA" id="ARBA00022692"/>
    </source>
</evidence>
<comment type="similarity">
    <text evidence="2 9">Belongs to the FliQ/MopD/SpaQ family.</text>
</comment>
<keyword evidence="6 9" id="KW-1133">Transmembrane helix</keyword>
<feature type="transmembrane region" description="Helical" evidence="9">
    <location>
        <begin position="16"/>
        <end position="38"/>
    </location>
</feature>
<gene>
    <name evidence="9 10" type="primary">fliQ</name>
    <name evidence="10" type="ORF">D9V80_00365</name>
</gene>
<comment type="subcellular location">
    <subcellularLocation>
        <location evidence="1 9">Cell membrane</location>
        <topology evidence="1">Multi-pass membrane protein</topology>
    </subcellularLocation>
    <subcellularLocation>
        <location evidence="9">Bacterial flagellum basal body</location>
    </subcellularLocation>
</comment>
<dbReference type="InterPro" id="IPR006305">
    <property type="entry name" value="FliQ"/>
</dbReference>
<keyword evidence="10" id="KW-0282">Flagellum</keyword>
<evidence type="ECO:0000256" key="4">
    <source>
        <dbReference type="ARBA" id="ARBA00022475"/>
    </source>
</evidence>
<evidence type="ECO:0000256" key="9">
    <source>
        <dbReference type="RuleBase" id="RU364090"/>
    </source>
</evidence>
<dbReference type="GO" id="GO:0009306">
    <property type="term" value="P:protein secretion"/>
    <property type="evidence" value="ECO:0007669"/>
    <property type="project" value="InterPro"/>
</dbReference>
<dbReference type="AlphaFoldDB" id="A0A4D6YEZ1"/>
<evidence type="ECO:0000256" key="3">
    <source>
        <dbReference type="ARBA" id="ARBA00021718"/>
    </source>
</evidence>
<dbReference type="EMBL" id="CP034852">
    <property type="protein sequence ID" value="QCI26623.1"/>
    <property type="molecule type" value="Genomic_DNA"/>
</dbReference>
<dbReference type="OrthoDB" id="9806440at2"/>
<accession>A0A4D6YEZ1</accession>
<evidence type="ECO:0000256" key="8">
    <source>
        <dbReference type="ARBA" id="ARBA00023143"/>
    </source>
</evidence>
<dbReference type="InterPro" id="IPR002191">
    <property type="entry name" value="Bac_export_3"/>
</dbReference>
<proteinExistence type="inferred from homology"/>
<comment type="function">
    <text evidence="9">Role in flagellar biosynthesis.</text>
</comment>
<dbReference type="Proteomes" id="UP000298782">
    <property type="component" value="Chromosome"/>
</dbReference>
<dbReference type="GO" id="GO:0005886">
    <property type="term" value="C:plasma membrane"/>
    <property type="evidence" value="ECO:0007669"/>
    <property type="project" value="UniProtKB-SubCell"/>
</dbReference>
<dbReference type="Pfam" id="PF01313">
    <property type="entry name" value="Bac_export_3"/>
    <property type="match status" value="1"/>
</dbReference>
<keyword evidence="10" id="KW-0969">Cilium</keyword>
<feature type="transmembrane region" description="Helical" evidence="9">
    <location>
        <begin position="58"/>
        <end position="77"/>
    </location>
</feature>
<evidence type="ECO:0000256" key="7">
    <source>
        <dbReference type="ARBA" id="ARBA00023136"/>
    </source>
</evidence>
<keyword evidence="8 9" id="KW-0975">Bacterial flagellum</keyword>
<dbReference type="RefSeq" id="WP_158353121.1">
    <property type="nucleotide sequence ID" value="NZ_CP034852.1"/>
</dbReference>
<name>A0A4D6YEZ1_9GAMM</name>
<organism evidence="10 11">
    <name type="scientific">Buchnera aphidicola</name>
    <name type="common">Thelaxes californica</name>
    <dbReference type="NCBI Taxonomy" id="1315998"/>
    <lineage>
        <taxon>Bacteria</taxon>
        <taxon>Pseudomonadati</taxon>
        <taxon>Pseudomonadota</taxon>
        <taxon>Gammaproteobacteria</taxon>
        <taxon>Enterobacterales</taxon>
        <taxon>Erwiniaceae</taxon>
        <taxon>Buchnera</taxon>
    </lineage>
</organism>
<evidence type="ECO:0000256" key="2">
    <source>
        <dbReference type="ARBA" id="ARBA00006156"/>
    </source>
</evidence>
<dbReference type="PIRSF" id="PIRSF004669">
    <property type="entry name" value="FliQ"/>
    <property type="match status" value="1"/>
</dbReference>
<dbReference type="PRINTS" id="PR00952">
    <property type="entry name" value="TYPE3IMQPROT"/>
</dbReference>
<evidence type="ECO:0000313" key="11">
    <source>
        <dbReference type="Proteomes" id="UP000298782"/>
    </source>
</evidence>
<dbReference type="GO" id="GO:0044780">
    <property type="term" value="P:bacterial-type flagellum assembly"/>
    <property type="evidence" value="ECO:0007669"/>
    <property type="project" value="InterPro"/>
</dbReference>
<keyword evidence="11" id="KW-1185">Reference proteome</keyword>
<keyword evidence="4 9" id="KW-1003">Cell membrane</keyword>
<sequence length="89" mass="10026">MTEYTVMNMFHEATKVALLLSAPLLITALISGLIISFIQAITQINEQSLSFIPKMISVLLVLTLLGSWMINIITNYIHDLFINIPFFIV</sequence>
<dbReference type="NCBIfam" id="TIGR01402">
    <property type="entry name" value="fliQ"/>
    <property type="match status" value="1"/>
</dbReference>
<dbReference type="GO" id="GO:0009425">
    <property type="term" value="C:bacterial-type flagellum basal body"/>
    <property type="evidence" value="ECO:0007669"/>
    <property type="project" value="UniProtKB-SubCell"/>
</dbReference>
<reference evidence="10 11" key="2">
    <citation type="submission" date="2019-05" db="EMBL/GenBank/DDBJ databases">
        <title>Genome evolution of the obligate endosymbiont Buchnera aphidicola.</title>
        <authorList>
            <person name="Moran N.A."/>
        </authorList>
    </citation>
    <scope>NUCLEOTIDE SEQUENCE [LARGE SCALE GENOMIC DNA]</scope>
    <source>
        <strain evidence="10 11">Tca</strain>
    </source>
</reference>
<keyword evidence="10" id="KW-0966">Cell projection</keyword>
<keyword evidence="7 9" id="KW-0472">Membrane</keyword>
<dbReference type="PANTHER" id="PTHR34040">
    <property type="entry name" value="FLAGELLAR BIOSYNTHETIC PROTEIN FLIQ"/>
    <property type="match status" value="1"/>
</dbReference>
<evidence type="ECO:0000256" key="1">
    <source>
        <dbReference type="ARBA" id="ARBA00004651"/>
    </source>
</evidence>
<evidence type="ECO:0000313" key="10">
    <source>
        <dbReference type="EMBL" id="QCI26623.1"/>
    </source>
</evidence>
<reference evidence="10 11" key="1">
    <citation type="submission" date="2018-12" db="EMBL/GenBank/DDBJ databases">
        <authorList>
            <person name="Chong R.A."/>
        </authorList>
    </citation>
    <scope>NUCLEOTIDE SEQUENCE [LARGE SCALE GENOMIC DNA]</scope>
    <source>
        <strain evidence="10 11">Tca</strain>
    </source>
</reference>
<protein>
    <recommendedName>
        <fullName evidence="3 9">Flagellar biosynthetic protein FliQ</fullName>
    </recommendedName>
</protein>
<keyword evidence="5 9" id="KW-0812">Transmembrane</keyword>
<evidence type="ECO:0000256" key="6">
    <source>
        <dbReference type="ARBA" id="ARBA00022989"/>
    </source>
</evidence>
<dbReference type="PANTHER" id="PTHR34040:SF2">
    <property type="entry name" value="FLAGELLAR BIOSYNTHETIC PROTEIN FLIQ"/>
    <property type="match status" value="1"/>
</dbReference>